<comment type="caution">
    <text evidence="2">The sequence shown here is derived from an EMBL/GenBank/DDBJ whole genome shotgun (WGS) entry which is preliminary data.</text>
</comment>
<name>A0A3N1D284_9ACTN</name>
<feature type="region of interest" description="Disordered" evidence="1">
    <location>
        <begin position="12"/>
        <end position="58"/>
    </location>
</feature>
<gene>
    <name evidence="2" type="ORF">EDD29_5212</name>
</gene>
<protein>
    <submittedName>
        <fullName evidence="2">Uncharacterized protein</fullName>
    </submittedName>
</protein>
<proteinExistence type="predicted"/>
<feature type="compositionally biased region" description="Polar residues" evidence="1">
    <location>
        <begin position="12"/>
        <end position="21"/>
    </location>
</feature>
<accession>A0A3N1D284</accession>
<dbReference type="Proteomes" id="UP000272400">
    <property type="component" value="Unassembled WGS sequence"/>
</dbReference>
<dbReference type="AlphaFoldDB" id="A0A3N1D284"/>
<evidence type="ECO:0000313" key="2">
    <source>
        <dbReference type="EMBL" id="ROO87596.1"/>
    </source>
</evidence>
<sequence>MVAVLVSLSMGTACSSGQGNTLPDDDPVGISVTGEPLEPGSKIAKVKSGTDTEGHSTCTAAGRASDVKTYTLSIRQTANAPEAVFEYHYADAITRTGECRPSGA</sequence>
<keyword evidence="3" id="KW-1185">Reference proteome</keyword>
<organism evidence="2 3">
    <name type="scientific">Actinocorallia herbida</name>
    <dbReference type="NCBI Taxonomy" id="58109"/>
    <lineage>
        <taxon>Bacteria</taxon>
        <taxon>Bacillati</taxon>
        <taxon>Actinomycetota</taxon>
        <taxon>Actinomycetes</taxon>
        <taxon>Streptosporangiales</taxon>
        <taxon>Thermomonosporaceae</taxon>
        <taxon>Actinocorallia</taxon>
    </lineage>
</organism>
<evidence type="ECO:0000256" key="1">
    <source>
        <dbReference type="SAM" id="MobiDB-lite"/>
    </source>
</evidence>
<dbReference type="EMBL" id="RJKE01000001">
    <property type="protein sequence ID" value="ROO87596.1"/>
    <property type="molecule type" value="Genomic_DNA"/>
</dbReference>
<evidence type="ECO:0000313" key="3">
    <source>
        <dbReference type="Proteomes" id="UP000272400"/>
    </source>
</evidence>
<reference evidence="2 3" key="1">
    <citation type="submission" date="2018-11" db="EMBL/GenBank/DDBJ databases">
        <title>Sequencing the genomes of 1000 actinobacteria strains.</title>
        <authorList>
            <person name="Klenk H.-P."/>
        </authorList>
    </citation>
    <scope>NUCLEOTIDE SEQUENCE [LARGE SCALE GENOMIC DNA]</scope>
    <source>
        <strain evidence="2 3">DSM 44254</strain>
    </source>
</reference>